<organism evidence="10 11">
    <name type="scientific">Pseudanabaena frigida</name>
    <dbReference type="NCBI Taxonomy" id="945775"/>
    <lineage>
        <taxon>Bacteria</taxon>
        <taxon>Bacillati</taxon>
        <taxon>Cyanobacteriota</taxon>
        <taxon>Cyanophyceae</taxon>
        <taxon>Pseudanabaenales</taxon>
        <taxon>Pseudanabaenaceae</taxon>
        <taxon>Pseudanabaena</taxon>
    </lineage>
</organism>
<feature type="region of interest" description="Disordered" evidence="8">
    <location>
        <begin position="528"/>
        <end position="548"/>
    </location>
</feature>
<dbReference type="Gene3D" id="3.30.2090.10">
    <property type="entry name" value="Multidrug efflux transporter AcrB TolC docking domain, DN and DC subdomains"/>
    <property type="match status" value="2"/>
</dbReference>
<feature type="region of interest" description="Disordered" evidence="8">
    <location>
        <begin position="1074"/>
        <end position="1095"/>
    </location>
</feature>
<evidence type="ECO:0000256" key="9">
    <source>
        <dbReference type="SAM" id="Phobius"/>
    </source>
</evidence>
<dbReference type="Gene3D" id="3.30.70.1430">
    <property type="entry name" value="Multidrug efflux transporter AcrB pore domain"/>
    <property type="match status" value="2"/>
</dbReference>
<keyword evidence="7 9" id="KW-0472">Membrane</keyword>
<feature type="transmembrane region" description="Helical" evidence="9">
    <location>
        <begin position="334"/>
        <end position="353"/>
    </location>
</feature>
<dbReference type="InterPro" id="IPR027463">
    <property type="entry name" value="AcrB_DN_DC_subdom"/>
</dbReference>
<sequence>MNITQPFIRRPVMTTLVMLAILIFGFVSYRLLPISDLPTVDFPTISVTATLPGASPETMAASVATPLEQQFSSIAGLDSMTSSSALGNTTITLQFNLNRQIDGAAQDVQAAIAKAAKQLPPTLPNPPQYRKVNPADLPILFIVLKSDVLTLAEVDKYAENLLAQRLSTVDGVALVTVQGSQKYAVRIELDPQALKTKGIGIDEVATAITQGNSNQPTGTLYGDDRTLTINTNAGLDNAASYSKLIAAYRNGAPVRLNEIGTVSDSVENNRLATWYNGTRGIVLSIQRQPGTNTVAIVETLEKLLPTFREQIPAAIDMEILYDRSISVRHSVEDVQFSLLLAIALVIMVIFLFLRNFYATLIPSVAVPLSIVATFGVMYKLGYSLDNLSLMALTLSVGFVVDDAVVVLENIVRHLEMGKSPYQAALDGSKEISFTVLSMTISLVAVFIPILFMAGIIGRLFQEFAVTISVAILVSGFVSISLTPMLCSRFLKHAPHSGKPQNLNPNLNSANLDLDGSYSEDHSLVSNGNGHESLNGHNGNGHNGNGHSNGLGHLENDGGFFQRFYAWSLRKALKYHRVTSAISAAVLIATIVLFGLVPKGFIPNDDLNQLLITTEAIQGISYEQMSNLQAKLADIVSKDPDVEAVNSTVGASGFISLPNNGRLFMRLKERSKRSRGVDQIIQELRPKLAKVPGIRAFLQNPPTIRLGAQITKAMYQYTISDTDIEQLYRTVPELEKKLRQFDSLQDVSSDLQIKNPQVTVEIDRDRASALGITASQIESALSYAYSTRQVSTIYGSDNQYPVIMGLSPEYQKDLKSLELLSVRSSSGQLVPLGTFASFKQTVGALSVNHLSQLPAVTISFNLKPGISLSDVVGKIEEFSRETLPSTSSGQFQGTAQVFQDSQQGLGLLLLAAILVIYIVLGILYESFIHPITILTSLPSAGFGALLTLLIFRSELNVYAFVGIILLVGIVKKNGIMMVDFAIGARKEGSTAYDAIYEACLVRFRPIMMTTLAALMGTLPIALGVGAGAESRRALGLAVVGGLVFSQLLTLYITPVFYVYMEGFQERWKRRDIRAKEKARDEQAIQPKPPVSLPPAR</sequence>
<proteinExistence type="predicted"/>
<keyword evidence="3" id="KW-1003">Cell membrane</keyword>
<dbReference type="Gene3D" id="3.30.70.1320">
    <property type="entry name" value="Multidrug efflux transporter AcrB pore domain like"/>
    <property type="match status" value="1"/>
</dbReference>
<reference evidence="10 11" key="1">
    <citation type="submission" date="2018-04" db="EMBL/GenBank/DDBJ databases">
        <authorList>
            <person name="Go L.Y."/>
            <person name="Mitchell J.A."/>
        </authorList>
    </citation>
    <scope>NUCLEOTIDE SEQUENCE [LARGE SCALE GENOMIC DNA]</scope>
    <source>
        <strain evidence="10">ULC066bin1</strain>
    </source>
</reference>
<dbReference type="FunFam" id="3.30.70.1430:FF:000001">
    <property type="entry name" value="Efflux pump membrane transporter"/>
    <property type="match status" value="1"/>
</dbReference>
<feature type="transmembrane region" description="Helical" evidence="9">
    <location>
        <begin position="1002"/>
        <end position="1027"/>
    </location>
</feature>
<comment type="caution">
    <text evidence="10">The sequence shown here is derived from an EMBL/GenBank/DDBJ whole genome shotgun (WGS) entry which is preliminary data.</text>
</comment>
<evidence type="ECO:0000313" key="11">
    <source>
        <dbReference type="Proteomes" id="UP000249467"/>
    </source>
</evidence>
<dbReference type="InterPro" id="IPR001036">
    <property type="entry name" value="Acrflvin-R"/>
</dbReference>
<dbReference type="Pfam" id="PF00873">
    <property type="entry name" value="ACR_tran"/>
    <property type="match status" value="2"/>
</dbReference>
<dbReference type="PANTHER" id="PTHR32063">
    <property type="match status" value="1"/>
</dbReference>
<feature type="transmembrane region" description="Helical" evidence="9">
    <location>
        <begin position="463"/>
        <end position="486"/>
    </location>
</feature>
<feature type="transmembrane region" description="Helical" evidence="9">
    <location>
        <begin position="903"/>
        <end position="923"/>
    </location>
</feature>
<dbReference type="GO" id="GO:0042910">
    <property type="term" value="F:xenobiotic transmembrane transporter activity"/>
    <property type="evidence" value="ECO:0007669"/>
    <property type="project" value="TreeGrafter"/>
</dbReference>
<dbReference type="PANTHER" id="PTHR32063:SF21">
    <property type="entry name" value="MULTIDRUG RESISTANCE PROTEIN MDTB"/>
    <property type="match status" value="1"/>
</dbReference>
<evidence type="ECO:0000313" key="10">
    <source>
        <dbReference type="EMBL" id="PZO43229.1"/>
    </source>
</evidence>
<feature type="compositionally biased region" description="Gly residues" evidence="8">
    <location>
        <begin position="537"/>
        <end position="548"/>
    </location>
</feature>
<evidence type="ECO:0000256" key="5">
    <source>
        <dbReference type="ARBA" id="ARBA00022692"/>
    </source>
</evidence>
<keyword evidence="2" id="KW-0813">Transport</keyword>
<evidence type="ECO:0000256" key="1">
    <source>
        <dbReference type="ARBA" id="ARBA00004651"/>
    </source>
</evidence>
<dbReference type="Proteomes" id="UP000249467">
    <property type="component" value="Unassembled WGS sequence"/>
</dbReference>
<comment type="subcellular location">
    <subcellularLocation>
        <location evidence="1">Cell membrane</location>
        <topology evidence="1">Multi-pass membrane protein</topology>
    </subcellularLocation>
</comment>
<feature type="transmembrane region" description="Helical" evidence="9">
    <location>
        <begin position="360"/>
        <end position="381"/>
    </location>
</feature>
<keyword evidence="4" id="KW-0997">Cell inner membrane</keyword>
<dbReference type="EMBL" id="QBML01000005">
    <property type="protein sequence ID" value="PZO43229.1"/>
    <property type="molecule type" value="Genomic_DNA"/>
</dbReference>
<feature type="compositionally biased region" description="Pro residues" evidence="8">
    <location>
        <begin position="1085"/>
        <end position="1095"/>
    </location>
</feature>
<dbReference type="FunFam" id="1.20.1640.10:FF:000001">
    <property type="entry name" value="Efflux pump membrane transporter"/>
    <property type="match status" value="1"/>
</dbReference>
<dbReference type="PRINTS" id="PR00702">
    <property type="entry name" value="ACRIFLAVINRP"/>
</dbReference>
<keyword evidence="6 9" id="KW-1133">Transmembrane helix</keyword>
<dbReference type="SUPFAM" id="SSF82866">
    <property type="entry name" value="Multidrug efflux transporter AcrB transmembrane domain"/>
    <property type="match status" value="2"/>
</dbReference>
<feature type="transmembrane region" description="Helical" evidence="9">
    <location>
        <begin position="956"/>
        <end position="981"/>
    </location>
</feature>
<gene>
    <name evidence="10" type="ORF">DCF19_04545</name>
</gene>
<evidence type="ECO:0000256" key="2">
    <source>
        <dbReference type="ARBA" id="ARBA00022448"/>
    </source>
</evidence>
<protein>
    <submittedName>
        <fullName evidence="10">Acriflavine resistance protein B</fullName>
    </submittedName>
</protein>
<evidence type="ECO:0000256" key="8">
    <source>
        <dbReference type="SAM" id="MobiDB-lite"/>
    </source>
</evidence>
<feature type="transmembrane region" description="Helical" evidence="9">
    <location>
        <begin position="1033"/>
        <end position="1059"/>
    </location>
</feature>
<keyword evidence="5 9" id="KW-0812">Transmembrane</keyword>
<dbReference type="SUPFAM" id="SSF82714">
    <property type="entry name" value="Multidrug efflux transporter AcrB TolC docking domain, DN and DC subdomains"/>
    <property type="match status" value="2"/>
</dbReference>
<accession>A0A2W4WMY1</accession>
<feature type="transmembrane region" description="Helical" evidence="9">
    <location>
        <begin position="431"/>
        <end position="457"/>
    </location>
</feature>
<evidence type="ECO:0000256" key="4">
    <source>
        <dbReference type="ARBA" id="ARBA00022519"/>
    </source>
</evidence>
<dbReference type="SUPFAM" id="SSF82693">
    <property type="entry name" value="Multidrug efflux transporter AcrB pore domain, PN1, PN2, PC1 and PC2 subdomains"/>
    <property type="match status" value="4"/>
</dbReference>
<dbReference type="GO" id="GO:0005886">
    <property type="term" value="C:plasma membrane"/>
    <property type="evidence" value="ECO:0007669"/>
    <property type="project" value="UniProtKB-SubCell"/>
</dbReference>
<dbReference type="Gene3D" id="3.30.70.1440">
    <property type="entry name" value="Multidrug efflux transporter AcrB pore domain"/>
    <property type="match status" value="1"/>
</dbReference>
<reference evidence="10 11" key="2">
    <citation type="submission" date="2018-06" db="EMBL/GenBank/DDBJ databases">
        <title>Metagenomic assembly of (sub)arctic Cyanobacteria and their associated microbiome from non-axenic cultures.</title>
        <authorList>
            <person name="Baurain D."/>
        </authorList>
    </citation>
    <scope>NUCLEOTIDE SEQUENCE [LARGE SCALE GENOMIC DNA]</scope>
    <source>
        <strain evidence="10">ULC066bin1</strain>
    </source>
</reference>
<evidence type="ECO:0000256" key="6">
    <source>
        <dbReference type="ARBA" id="ARBA00022989"/>
    </source>
</evidence>
<feature type="transmembrane region" description="Helical" evidence="9">
    <location>
        <begin position="577"/>
        <end position="596"/>
    </location>
</feature>
<dbReference type="AlphaFoldDB" id="A0A2W4WMY1"/>
<evidence type="ECO:0000256" key="3">
    <source>
        <dbReference type="ARBA" id="ARBA00022475"/>
    </source>
</evidence>
<evidence type="ECO:0000256" key="7">
    <source>
        <dbReference type="ARBA" id="ARBA00023136"/>
    </source>
</evidence>
<name>A0A2W4WMY1_9CYAN</name>
<dbReference type="Gene3D" id="1.20.1640.10">
    <property type="entry name" value="Multidrug efflux transporter AcrB transmembrane domain"/>
    <property type="match status" value="2"/>
</dbReference>
<feature type="transmembrane region" description="Helical" evidence="9">
    <location>
        <begin position="12"/>
        <end position="32"/>
    </location>
</feature>